<dbReference type="SMART" id="SM00332">
    <property type="entry name" value="PP2Cc"/>
    <property type="match status" value="1"/>
</dbReference>
<comment type="caution">
    <text evidence="3">The sequence shown here is derived from an EMBL/GenBank/DDBJ whole genome shotgun (WGS) entry which is preliminary data.</text>
</comment>
<sequence>MGHTISFWGKTDMGKIRTNNEDAYIVQKIWDENHILAVAIDGVGGYDGGEVAAEIAQKTIVEYLQEYPNGERLELLKQAVIEANNKIFEERTVQTQFANMSCVLTACLVEVARKQINMVHVGDTRLYQYWHNKLEKLSHDHSLVGYREEVGDLSEDEAMNHPQRNVINRDIGSGRHETNDEDFLDSAVFPLQPNSTLLLCSDGLCDMVKSSEMVSVLADTRTLDDKVQQLIELANQKGGKDNITAVLVEYQSDEQEPVGIENENVQPNIRVETIDESKSKTGKMKKLTIASVMFIVLAIAFTGGWFSKSYYDKSKSMQFQPKTSVNNPTNEIPTDTIEVRKDTVISIPVDICKMNNKQLFIKVLNEPK</sequence>
<proteinExistence type="predicted"/>
<keyword evidence="1" id="KW-0472">Membrane</keyword>
<dbReference type="Gene3D" id="3.60.40.10">
    <property type="entry name" value="PPM-type phosphatase domain"/>
    <property type="match status" value="1"/>
</dbReference>
<protein>
    <submittedName>
        <fullName evidence="3">PP2C family protein-serine/threonine phosphatase</fullName>
        <ecNumber evidence="3">3.1.3.16</ecNumber>
    </submittedName>
</protein>
<dbReference type="SMART" id="SM00331">
    <property type="entry name" value="PP2C_SIG"/>
    <property type="match status" value="1"/>
</dbReference>
<accession>A0ABV9L561</accession>
<keyword evidence="1" id="KW-0812">Transmembrane</keyword>
<dbReference type="CDD" id="cd00143">
    <property type="entry name" value="PP2Cc"/>
    <property type="match status" value="1"/>
</dbReference>
<keyword evidence="4" id="KW-1185">Reference proteome</keyword>
<evidence type="ECO:0000313" key="4">
    <source>
        <dbReference type="Proteomes" id="UP001596023"/>
    </source>
</evidence>
<dbReference type="InterPro" id="IPR015655">
    <property type="entry name" value="PP2C"/>
</dbReference>
<dbReference type="InterPro" id="IPR036457">
    <property type="entry name" value="PPM-type-like_dom_sf"/>
</dbReference>
<evidence type="ECO:0000313" key="3">
    <source>
        <dbReference type="EMBL" id="MFC4677118.1"/>
    </source>
</evidence>
<dbReference type="GO" id="GO:0004722">
    <property type="term" value="F:protein serine/threonine phosphatase activity"/>
    <property type="evidence" value="ECO:0007669"/>
    <property type="project" value="UniProtKB-EC"/>
</dbReference>
<dbReference type="PROSITE" id="PS51746">
    <property type="entry name" value="PPM_2"/>
    <property type="match status" value="1"/>
</dbReference>
<keyword evidence="3" id="KW-0378">Hydrolase</keyword>
<keyword evidence="1" id="KW-1133">Transmembrane helix</keyword>
<name>A0ABV9L561_9BACT</name>
<evidence type="ECO:0000259" key="2">
    <source>
        <dbReference type="PROSITE" id="PS51746"/>
    </source>
</evidence>
<dbReference type="Pfam" id="PF13672">
    <property type="entry name" value="PP2C_2"/>
    <property type="match status" value="1"/>
</dbReference>
<dbReference type="Proteomes" id="UP001596023">
    <property type="component" value="Unassembled WGS sequence"/>
</dbReference>
<dbReference type="EC" id="3.1.3.16" evidence="3"/>
<organism evidence="3 4">
    <name type="scientific">Dysgonomonas termitidis</name>
    <dbReference type="NCBI Taxonomy" id="1516126"/>
    <lineage>
        <taxon>Bacteria</taxon>
        <taxon>Pseudomonadati</taxon>
        <taxon>Bacteroidota</taxon>
        <taxon>Bacteroidia</taxon>
        <taxon>Bacteroidales</taxon>
        <taxon>Dysgonomonadaceae</taxon>
        <taxon>Dysgonomonas</taxon>
    </lineage>
</organism>
<gene>
    <name evidence="3" type="ORF">ACFO6W_25890</name>
</gene>
<dbReference type="PANTHER" id="PTHR47992">
    <property type="entry name" value="PROTEIN PHOSPHATASE"/>
    <property type="match status" value="1"/>
</dbReference>
<evidence type="ECO:0000256" key="1">
    <source>
        <dbReference type="SAM" id="Phobius"/>
    </source>
</evidence>
<dbReference type="EMBL" id="JBHSGN010000175">
    <property type="protein sequence ID" value="MFC4677118.1"/>
    <property type="molecule type" value="Genomic_DNA"/>
</dbReference>
<dbReference type="RefSeq" id="WP_380001994.1">
    <property type="nucleotide sequence ID" value="NZ_JBHSGN010000175.1"/>
</dbReference>
<reference evidence="4" key="1">
    <citation type="journal article" date="2019" name="Int. J. Syst. Evol. Microbiol.">
        <title>The Global Catalogue of Microorganisms (GCM) 10K type strain sequencing project: providing services to taxonomists for standard genome sequencing and annotation.</title>
        <authorList>
            <consortium name="The Broad Institute Genomics Platform"/>
            <consortium name="The Broad Institute Genome Sequencing Center for Infectious Disease"/>
            <person name="Wu L."/>
            <person name="Ma J."/>
        </authorList>
    </citation>
    <scope>NUCLEOTIDE SEQUENCE [LARGE SCALE GENOMIC DNA]</scope>
    <source>
        <strain evidence="4">CCUG 66188</strain>
    </source>
</reference>
<dbReference type="SUPFAM" id="SSF81606">
    <property type="entry name" value="PP2C-like"/>
    <property type="match status" value="1"/>
</dbReference>
<feature type="transmembrane region" description="Helical" evidence="1">
    <location>
        <begin position="287"/>
        <end position="306"/>
    </location>
</feature>
<feature type="domain" description="PPM-type phosphatase" evidence="2">
    <location>
        <begin position="4"/>
        <end position="250"/>
    </location>
</feature>
<dbReference type="InterPro" id="IPR001932">
    <property type="entry name" value="PPM-type_phosphatase-like_dom"/>
</dbReference>